<sequence>MIHGPCAHVNSNAPCMKHGLYKKWYPKNFAGETVQGADSYPIYRRRNNYHSFILHRAQNFANDNRWVVPYNPWLLLKYDCHINVEICSSIKSIKYLYKYIHNGPDSVAFQVQPSSDHNEVAQYVNGRWICP</sequence>
<keyword evidence="2" id="KW-1185">Reference proteome</keyword>
<proteinExistence type="predicted"/>
<name>A0AAP0G6B0_9ASPA</name>
<dbReference type="EMBL" id="JBBWWQ010000008">
    <property type="protein sequence ID" value="KAK8940603.1"/>
    <property type="molecule type" value="Genomic_DNA"/>
</dbReference>
<accession>A0AAP0G6B0</accession>
<organism evidence="1 2">
    <name type="scientific">Platanthera zijinensis</name>
    <dbReference type="NCBI Taxonomy" id="2320716"/>
    <lineage>
        <taxon>Eukaryota</taxon>
        <taxon>Viridiplantae</taxon>
        <taxon>Streptophyta</taxon>
        <taxon>Embryophyta</taxon>
        <taxon>Tracheophyta</taxon>
        <taxon>Spermatophyta</taxon>
        <taxon>Magnoliopsida</taxon>
        <taxon>Liliopsida</taxon>
        <taxon>Asparagales</taxon>
        <taxon>Orchidaceae</taxon>
        <taxon>Orchidoideae</taxon>
        <taxon>Orchideae</taxon>
        <taxon>Orchidinae</taxon>
        <taxon>Platanthera</taxon>
    </lineage>
</organism>
<evidence type="ECO:0000313" key="2">
    <source>
        <dbReference type="Proteomes" id="UP001418222"/>
    </source>
</evidence>
<evidence type="ECO:0000313" key="1">
    <source>
        <dbReference type="EMBL" id="KAK8940603.1"/>
    </source>
</evidence>
<dbReference type="PANTHER" id="PTHR10492">
    <property type="match status" value="1"/>
</dbReference>
<dbReference type="PANTHER" id="PTHR10492:SF101">
    <property type="entry name" value="ATP-DEPENDENT DNA HELICASE"/>
    <property type="match status" value="1"/>
</dbReference>
<dbReference type="Proteomes" id="UP001418222">
    <property type="component" value="Unassembled WGS sequence"/>
</dbReference>
<reference evidence="1 2" key="1">
    <citation type="journal article" date="2022" name="Nat. Plants">
        <title>Genomes of leafy and leafless Platanthera orchids illuminate the evolution of mycoheterotrophy.</title>
        <authorList>
            <person name="Li M.H."/>
            <person name="Liu K.W."/>
            <person name="Li Z."/>
            <person name="Lu H.C."/>
            <person name="Ye Q.L."/>
            <person name="Zhang D."/>
            <person name="Wang J.Y."/>
            <person name="Li Y.F."/>
            <person name="Zhong Z.M."/>
            <person name="Liu X."/>
            <person name="Yu X."/>
            <person name="Liu D.K."/>
            <person name="Tu X.D."/>
            <person name="Liu B."/>
            <person name="Hao Y."/>
            <person name="Liao X.Y."/>
            <person name="Jiang Y.T."/>
            <person name="Sun W.H."/>
            <person name="Chen J."/>
            <person name="Chen Y.Q."/>
            <person name="Ai Y."/>
            <person name="Zhai J.W."/>
            <person name="Wu S.S."/>
            <person name="Zhou Z."/>
            <person name="Hsiao Y.Y."/>
            <person name="Wu W.L."/>
            <person name="Chen Y.Y."/>
            <person name="Lin Y.F."/>
            <person name="Hsu J.L."/>
            <person name="Li C.Y."/>
            <person name="Wang Z.W."/>
            <person name="Zhao X."/>
            <person name="Zhong W.Y."/>
            <person name="Ma X.K."/>
            <person name="Ma L."/>
            <person name="Huang J."/>
            <person name="Chen G.Z."/>
            <person name="Huang M.Z."/>
            <person name="Huang L."/>
            <person name="Peng D.H."/>
            <person name="Luo Y.B."/>
            <person name="Zou S.Q."/>
            <person name="Chen S.P."/>
            <person name="Lan S."/>
            <person name="Tsai W.C."/>
            <person name="Van de Peer Y."/>
            <person name="Liu Z.J."/>
        </authorList>
    </citation>
    <scope>NUCLEOTIDE SEQUENCE [LARGE SCALE GENOMIC DNA]</scope>
    <source>
        <strain evidence="1">Lor287</strain>
    </source>
</reference>
<comment type="caution">
    <text evidence="1">The sequence shown here is derived from an EMBL/GenBank/DDBJ whole genome shotgun (WGS) entry which is preliminary data.</text>
</comment>
<protein>
    <submittedName>
        <fullName evidence="1">Uncharacterized protein</fullName>
    </submittedName>
</protein>
<gene>
    <name evidence="1" type="ORF">KSP39_PZI010696</name>
</gene>
<dbReference type="AlphaFoldDB" id="A0AAP0G6B0"/>